<evidence type="ECO:0000313" key="8">
    <source>
        <dbReference type="EMBL" id="KAB1477085.1"/>
    </source>
</evidence>
<organism evidence="8 9">
    <name type="scientific">Veillonella seminalis</name>
    <dbReference type="NCBI Taxonomy" id="1502943"/>
    <lineage>
        <taxon>Bacteria</taxon>
        <taxon>Bacillati</taxon>
        <taxon>Bacillota</taxon>
        <taxon>Negativicutes</taxon>
        <taxon>Veillonellales</taxon>
        <taxon>Veillonellaceae</taxon>
        <taxon>Veillonella</taxon>
    </lineage>
</organism>
<evidence type="ECO:0000256" key="6">
    <source>
        <dbReference type="ARBA" id="ARBA00056337"/>
    </source>
</evidence>
<dbReference type="PANTHER" id="PTHR10889">
    <property type="entry name" value="DEOXYRIBOSE-PHOSPHATE ALDOLASE"/>
    <property type="match status" value="1"/>
</dbReference>
<proteinExistence type="inferred from homology"/>
<dbReference type="EC" id="4.1.2.4" evidence="7"/>
<comment type="subcellular location">
    <subcellularLocation>
        <location evidence="7">Cytoplasm</location>
    </subcellularLocation>
</comment>
<dbReference type="EMBL" id="WBKH01000011">
    <property type="protein sequence ID" value="KAB1477085.1"/>
    <property type="molecule type" value="Genomic_DNA"/>
</dbReference>
<dbReference type="CDD" id="cd00959">
    <property type="entry name" value="DeoC"/>
    <property type="match status" value="1"/>
</dbReference>
<dbReference type="PANTHER" id="PTHR10889:SF1">
    <property type="entry name" value="DEOXYRIBOSE-PHOSPHATE ALDOLASE"/>
    <property type="match status" value="1"/>
</dbReference>
<dbReference type="SUPFAM" id="SSF51569">
    <property type="entry name" value="Aldolase"/>
    <property type="match status" value="1"/>
</dbReference>
<dbReference type="UniPathway" id="UPA00002">
    <property type="reaction ID" value="UER00468"/>
</dbReference>
<keyword evidence="3 7" id="KW-0456">Lyase</keyword>
<dbReference type="HAMAP" id="MF_00114">
    <property type="entry name" value="DeoC_type1"/>
    <property type="match status" value="1"/>
</dbReference>
<comment type="function">
    <text evidence="6 7">Catalyzes a reversible aldol reaction between acetaldehyde and D-glyceraldehyde 3-phosphate to generate 2-deoxy-D-ribose 5-phosphate.</text>
</comment>
<comment type="catalytic activity">
    <reaction evidence="5 7">
        <text>2-deoxy-D-ribose 5-phosphate = D-glyceraldehyde 3-phosphate + acetaldehyde</text>
        <dbReference type="Rhea" id="RHEA:12821"/>
        <dbReference type="ChEBI" id="CHEBI:15343"/>
        <dbReference type="ChEBI" id="CHEBI:59776"/>
        <dbReference type="ChEBI" id="CHEBI:62877"/>
        <dbReference type="EC" id="4.1.2.4"/>
    </reaction>
</comment>
<dbReference type="InterPro" id="IPR011343">
    <property type="entry name" value="DeoC"/>
</dbReference>
<evidence type="ECO:0000256" key="3">
    <source>
        <dbReference type="ARBA" id="ARBA00023239"/>
    </source>
</evidence>
<dbReference type="GO" id="GO:0005737">
    <property type="term" value="C:cytoplasm"/>
    <property type="evidence" value="ECO:0007669"/>
    <property type="project" value="UniProtKB-SubCell"/>
</dbReference>
<comment type="caution">
    <text evidence="8">The sequence shown here is derived from an EMBL/GenBank/DDBJ whole genome shotgun (WGS) entry which is preliminary data.</text>
</comment>
<keyword evidence="2 7" id="KW-0963">Cytoplasm</keyword>
<dbReference type="GO" id="GO:0009264">
    <property type="term" value="P:deoxyribonucleotide catabolic process"/>
    <property type="evidence" value="ECO:0007669"/>
    <property type="project" value="UniProtKB-UniRule"/>
</dbReference>
<feature type="active site" description="Proton donor/acceptor" evidence="7">
    <location>
        <position position="96"/>
    </location>
</feature>
<dbReference type="Proteomes" id="UP000434554">
    <property type="component" value="Unassembled WGS sequence"/>
</dbReference>
<dbReference type="GO" id="GO:0006018">
    <property type="term" value="P:2-deoxyribose 1-phosphate catabolic process"/>
    <property type="evidence" value="ECO:0007669"/>
    <property type="project" value="UniProtKB-UniRule"/>
</dbReference>
<dbReference type="InterPro" id="IPR013785">
    <property type="entry name" value="Aldolase_TIM"/>
</dbReference>
<dbReference type="Gene3D" id="3.20.20.70">
    <property type="entry name" value="Aldolase class I"/>
    <property type="match status" value="1"/>
</dbReference>
<dbReference type="InterPro" id="IPR002915">
    <property type="entry name" value="DeoC/FbaB/LacD_aldolase"/>
</dbReference>
<feature type="active site" description="Schiff-base intermediate with acetaldehyde" evidence="7">
    <location>
        <position position="158"/>
    </location>
</feature>
<gene>
    <name evidence="7 8" type="primary">deoC</name>
    <name evidence="8" type="ORF">F8R14_09990</name>
</gene>
<dbReference type="GO" id="GO:0016052">
    <property type="term" value="P:carbohydrate catabolic process"/>
    <property type="evidence" value="ECO:0007669"/>
    <property type="project" value="TreeGrafter"/>
</dbReference>
<evidence type="ECO:0000256" key="4">
    <source>
        <dbReference type="ARBA" id="ARBA00023270"/>
    </source>
</evidence>
<dbReference type="PIRSF" id="PIRSF001357">
    <property type="entry name" value="DeoC"/>
    <property type="match status" value="1"/>
</dbReference>
<dbReference type="InterPro" id="IPR028581">
    <property type="entry name" value="DeoC_typeI"/>
</dbReference>
<comment type="similarity">
    <text evidence="1 7">Belongs to the DeoC/FbaB aldolase family. DeoC type 1 subfamily.</text>
</comment>
<evidence type="ECO:0000256" key="1">
    <source>
        <dbReference type="ARBA" id="ARBA00010936"/>
    </source>
</evidence>
<dbReference type="NCBIfam" id="TIGR00126">
    <property type="entry name" value="deoC"/>
    <property type="match status" value="1"/>
</dbReference>
<dbReference type="GO" id="GO:0004139">
    <property type="term" value="F:deoxyribose-phosphate aldolase activity"/>
    <property type="evidence" value="ECO:0007669"/>
    <property type="project" value="UniProtKB-UniRule"/>
</dbReference>
<evidence type="ECO:0000313" key="9">
    <source>
        <dbReference type="Proteomes" id="UP000434554"/>
    </source>
</evidence>
<reference evidence="8 9" key="1">
    <citation type="submission" date="2019-09" db="EMBL/GenBank/DDBJ databases">
        <title>Draft genome sequence of 3 type strains from the CCUG.</title>
        <authorList>
            <person name="Pineiro-Iglesias B."/>
            <person name="Tunovic T."/>
            <person name="Unosson C."/>
            <person name="Inganas E."/>
            <person name="Ohlen M."/>
            <person name="Cardew S."/>
            <person name="Jensie-Markopoulos S."/>
            <person name="Salva-Serra F."/>
            <person name="Jaen-Luchoro D."/>
            <person name="Karlsson R."/>
            <person name="Svensson-Stadler L."/>
            <person name="Chun J."/>
            <person name="Moore E."/>
        </authorList>
    </citation>
    <scope>NUCLEOTIDE SEQUENCE [LARGE SCALE GENOMIC DNA]</scope>
    <source>
        <strain evidence="8 9">CCUG 65427</strain>
    </source>
</reference>
<name>A0A833CAQ6_9FIRM</name>
<accession>A0A833CAQ6</accession>
<dbReference type="AlphaFoldDB" id="A0A833CAQ6"/>
<comment type="pathway">
    <text evidence="7">Carbohydrate degradation; 2-deoxy-D-ribose 1-phosphate degradation; D-glyceraldehyde 3-phosphate and acetaldehyde from 2-deoxy-alpha-D-ribose 1-phosphate: step 2/2.</text>
</comment>
<feature type="active site" description="Proton donor/acceptor" evidence="7">
    <location>
        <position position="187"/>
    </location>
</feature>
<dbReference type="Pfam" id="PF01791">
    <property type="entry name" value="DeoC"/>
    <property type="match status" value="1"/>
</dbReference>
<evidence type="ECO:0000256" key="7">
    <source>
        <dbReference type="HAMAP-Rule" id="MF_00114"/>
    </source>
</evidence>
<keyword evidence="4 7" id="KW-0704">Schiff base</keyword>
<evidence type="ECO:0000256" key="5">
    <source>
        <dbReference type="ARBA" id="ARBA00048791"/>
    </source>
</evidence>
<dbReference type="SMART" id="SM01133">
    <property type="entry name" value="DeoC"/>
    <property type="match status" value="1"/>
</dbReference>
<dbReference type="FunFam" id="3.20.20.70:FF:000044">
    <property type="entry name" value="Deoxyribose-phosphate aldolase"/>
    <property type="match status" value="1"/>
</dbReference>
<evidence type="ECO:0000256" key="2">
    <source>
        <dbReference type="ARBA" id="ARBA00022490"/>
    </source>
</evidence>
<sequence>MAVMSYTGRDILKHVDHTLLKATADWAAIQQLVEEAVEFETASVCIPPSYVKPVYEKYGEEVTICTVIGFPLGYMTTAAKVAETKQAVADGASEIDMVINLGMVKNGHYANVVEEIKAIKAACGKTVLKVIIETCYLTEAEKIALCQAVTDGGADFIKTSTGFGTAGATLDDVLLFKKHIGAGVKIKAAGGIRSIEDMVAYLTAGCDRIGASAAVGLLTNRLDETFKSDTMSEK</sequence>
<protein>
    <recommendedName>
        <fullName evidence="7">Deoxyribose-phosphate aldolase</fullName>
        <shortName evidence="7">DERA</shortName>
        <ecNumber evidence="7">4.1.2.4</ecNumber>
    </recommendedName>
    <alternativeName>
        <fullName evidence="7">2-deoxy-D-ribose 5-phosphate aldolase</fullName>
    </alternativeName>
    <alternativeName>
        <fullName evidence="7">Phosphodeoxyriboaldolase</fullName>
        <shortName evidence="7">Deoxyriboaldolase</shortName>
    </alternativeName>
</protein>